<accession>A0A537JZX5</accession>
<dbReference type="Pfam" id="PF01740">
    <property type="entry name" value="STAS"/>
    <property type="match status" value="1"/>
</dbReference>
<feature type="domain" description="STAS" evidence="1">
    <location>
        <begin position="1"/>
        <end position="112"/>
    </location>
</feature>
<comment type="caution">
    <text evidence="2">The sequence shown here is derived from an EMBL/GenBank/DDBJ whole genome shotgun (WGS) entry which is preliminary data.</text>
</comment>
<dbReference type="InterPro" id="IPR002645">
    <property type="entry name" value="STAS_dom"/>
</dbReference>
<dbReference type="CDD" id="cd07041">
    <property type="entry name" value="STAS_RsbR_RsbS_like"/>
    <property type="match status" value="1"/>
</dbReference>
<name>A0A537JZX5_9BACT</name>
<dbReference type="Proteomes" id="UP000318509">
    <property type="component" value="Unassembled WGS sequence"/>
</dbReference>
<protein>
    <submittedName>
        <fullName evidence="2">STAS domain-containing protein</fullName>
    </submittedName>
</protein>
<dbReference type="AlphaFoldDB" id="A0A537JZX5"/>
<dbReference type="EMBL" id="VBAK01000130">
    <property type="protein sequence ID" value="TMI89085.1"/>
    <property type="molecule type" value="Genomic_DNA"/>
</dbReference>
<evidence type="ECO:0000259" key="1">
    <source>
        <dbReference type="PROSITE" id="PS50801"/>
    </source>
</evidence>
<gene>
    <name evidence="2" type="ORF">E6H00_10785</name>
</gene>
<dbReference type="PANTHER" id="PTHR33745">
    <property type="entry name" value="RSBT ANTAGONIST PROTEIN RSBS-RELATED"/>
    <property type="match status" value="1"/>
</dbReference>
<evidence type="ECO:0000313" key="2">
    <source>
        <dbReference type="EMBL" id="TMI89085.1"/>
    </source>
</evidence>
<dbReference type="Gene3D" id="3.30.750.24">
    <property type="entry name" value="STAS domain"/>
    <property type="match status" value="1"/>
</dbReference>
<dbReference type="InterPro" id="IPR036513">
    <property type="entry name" value="STAS_dom_sf"/>
</dbReference>
<dbReference type="PROSITE" id="PS50801">
    <property type="entry name" value="STAS"/>
    <property type="match status" value="1"/>
</dbReference>
<sequence length="132" mass="14302">MQASILKQRDYLIANIQAALADDDLKRLRDAVVAEVGVHRARGVIVDVSALDVMDSFAVWTLRELAQMTRLRGAETVVVGIQPEVAFAMAQLGVRLEGVAAALDLEEGLAYLDRRAKRPAVRGVGPNPGRRA</sequence>
<reference evidence="2 3" key="1">
    <citation type="journal article" date="2019" name="Nat. Microbiol.">
        <title>Mediterranean grassland soil C-N compound turnover is dependent on rainfall and depth, and is mediated by genomically divergent microorganisms.</title>
        <authorList>
            <person name="Diamond S."/>
            <person name="Andeer P.F."/>
            <person name="Li Z."/>
            <person name="Crits-Christoph A."/>
            <person name="Burstein D."/>
            <person name="Anantharaman K."/>
            <person name="Lane K.R."/>
            <person name="Thomas B.C."/>
            <person name="Pan C."/>
            <person name="Northen T.R."/>
            <person name="Banfield J.F."/>
        </authorList>
    </citation>
    <scope>NUCLEOTIDE SEQUENCE [LARGE SCALE GENOMIC DNA]</scope>
    <source>
        <strain evidence="2">NP_3</strain>
    </source>
</reference>
<organism evidence="2 3">
    <name type="scientific">Candidatus Segetimicrobium genomatis</name>
    <dbReference type="NCBI Taxonomy" id="2569760"/>
    <lineage>
        <taxon>Bacteria</taxon>
        <taxon>Bacillati</taxon>
        <taxon>Candidatus Sysuimicrobiota</taxon>
        <taxon>Candidatus Sysuimicrobiia</taxon>
        <taxon>Candidatus Sysuimicrobiales</taxon>
        <taxon>Candidatus Segetimicrobiaceae</taxon>
        <taxon>Candidatus Segetimicrobium</taxon>
    </lineage>
</organism>
<dbReference type="InterPro" id="IPR051932">
    <property type="entry name" value="Bact_StressResp_Reg"/>
</dbReference>
<dbReference type="PANTHER" id="PTHR33745:SF1">
    <property type="entry name" value="RSBT ANTAGONIST PROTEIN RSBS"/>
    <property type="match status" value="1"/>
</dbReference>
<dbReference type="SUPFAM" id="SSF52091">
    <property type="entry name" value="SpoIIaa-like"/>
    <property type="match status" value="1"/>
</dbReference>
<evidence type="ECO:0000313" key="3">
    <source>
        <dbReference type="Proteomes" id="UP000318509"/>
    </source>
</evidence>
<proteinExistence type="predicted"/>